<accession>A0A9Q1DHC0</accession>
<evidence type="ECO:0000256" key="10">
    <source>
        <dbReference type="ARBA" id="ARBA00038900"/>
    </source>
</evidence>
<dbReference type="SMART" id="SM00115">
    <property type="entry name" value="CASc"/>
    <property type="match status" value="2"/>
</dbReference>
<dbReference type="PANTHER" id="PTHR10454">
    <property type="entry name" value="CASPASE"/>
    <property type="match status" value="1"/>
</dbReference>
<name>A0A9Q1DHC0_CONCO</name>
<evidence type="ECO:0000256" key="4">
    <source>
        <dbReference type="ARBA" id="ARBA00022670"/>
    </source>
</evidence>
<dbReference type="InterPro" id="IPR001309">
    <property type="entry name" value="Pept_C14_p20"/>
</dbReference>
<dbReference type="InterPro" id="IPR016129">
    <property type="entry name" value="Caspase_his_AS"/>
</dbReference>
<dbReference type="PROSITE" id="PS01121">
    <property type="entry name" value="CASPASE_HIS"/>
    <property type="match status" value="2"/>
</dbReference>
<dbReference type="GO" id="GO:0006915">
    <property type="term" value="P:apoptotic process"/>
    <property type="evidence" value="ECO:0007669"/>
    <property type="project" value="UniProtKB-KW"/>
</dbReference>
<dbReference type="InterPro" id="IPR002138">
    <property type="entry name" value="Pept_C14_p10"/>
</dbReference>
<protein>
    <recommendedName>
        <fullName evidence="11">Caspase-3</fullName>
        <ecNumber evidence="10">3.4.22.56</ecNumber>
    </recommendedName>
</protein>
<evidence type="ECO:0000313" key="16">
    <source>
        <dbReference type="EMBL" id="KAJ8269677.1"/>
    </source>
</evidence>
<dbReference type="Pfam" id="PF00656">
    <property type="entry name" value="Peptidase_C14"/>
    <property type="match status" value="2"/>
</dbReference>
<evidence type="ECO:0000256" key="1">
    <source>
        <dbReference type="ARBA" id="ARBA00004496"/>
    </source>
</evidence>
<dbReference type="Gene3D" id="3.40.50.1460">
    <property type="match status" value="2"/>
</dbReference>
<comment type="similarity">
    <text evidence="2 12">Belongs to the peptidase C14A family.</text>
</comment>
<dbReference type="AlphaFoldDB" id="A0A9Q1DHC0"/>
<dbReference type="PANTHER" id="PTHR10454:SF198">
    <property type="entry name" value="CASPASE-3"/>
    <property type="match status" value="1"/>
</dbReference>
<sequence>MDPAALITEGKSFEENPSLFQYSRDYNHVGKCLIINNENFDVMSQRKGTEVDRMLVQRTFTSLKFTVQVENDLSADDMLKALQRVSEEDHTDMACFVCVLLSHGENGTLWGTDRQVPLRSLTSVLSAKRCPSLEGKPKLFFIQACRGREYDPGVETVETDSAEEKQPAQTTEIPEGDFLCSYSTVPGYFSWRNQMAGSTYIRYLCEMLKLNKHLEITKILTRVNHRVALDFDRGDPYTMSATEKGNETAQGDCVDTQLDSGLMAEGPSPSSQVAPSQVTGDSDPDKYRYNMTDKYTSIGQCVIINNENFHGQKTRHGTDVDADRVEKTFRGLGYDVKIFKDLKVAKMVKELTKVSKEDHSKMASFVCVILSHGEESGIIYGTDREVELSKLTSLFRGDHCATLVGKPKLFFIQACRSEEDDDGMVGMSLGDTEAIEAEESTPRIPVEADFLYGYSTAPGYVAMRDKQDDTWFIKSLCSILDEFGKQLELMQLMTRVNNMVALSFQSTTKQMPCIVSMLTKELYFPK</sequence>
<feature type="compositionally biased region" description="Low complexity" evidence="13">
    <location>
        <begin position="267"/>
        <end position="278"/>
    </location>
</feature>
<dbReference type="OrthoDB" id="6116485at2759"/>
<evidence type="ECO:0000256" key="3">
    <source>
        <dbReference type="ARBA" id="ARBA00022490"/>
    </source>
</evidence>
<dbReference type="EC" id="3.4.22.56" evidence="10"/>
<evidence type="ECO:0000256" key="12">
    <source>
        <dbReference type="RuleBase" id="RU003971"/>
    </source>
</evidence>
<comment type="subcellular location">
    <subcellularLocation>
        <location evidence="1">Cytoplasm</location>
    </subcellularLocation>
</comment>
<dbReference type="FunFam" id="3.40.50.1460:FF:000001">
    <property type="entry name" value="Caspase-3 preproprotein"/>
    <property type="match status" value="1"/>
</dbReference>
<dbReference type="GO" id="GO:0030216">
    <property type="term" value="P:keratinocyte differentiation"/>
    <property type="evidence" value="ECO:0007669"/>
    <property type="project" value="TreeGrafter"/>
</dbReference>
<feature type="region of interest" description="Disordered" evidence="13">
    <location>
        <begin position="258"/>
        <end position="286"/>
    </location>
</feature>
<keyword evidence="6" id="KW-0378">Hydrolase</keyword>
<feature type="domain" description="Caspase family p20" evidence="15">
    <location>
        <begin position="28"/>
        <end position="149"/>
    </location>
</feature>
<keyword evidence="8" id="KW-0865">Zymogen</keyword>
<dbReference type="GO" id="GO:0006508">
    <property type="term" value="P:proteolysis"/>
    <property type="evidence" value="ECO:0007669"/>
    <property type="project" value="UniProtKB-KW"/>
</dbReference>
<dbReference type="InterPro" id="IPR015917">
    <property type="entry name" value="Pept_C14A"/>
</dbReference>
<proteinExistence type="inferred from homology"/>
<dbReference type="EMBL" id="JAFJMO010000008">
    <property type="protein sequence ID" value="KAJ8269677.1"/>
    <property type="molecule type" value="Genomic_DNA"/>
</dbReference>
<dbReference type="GO" id="GO:0005737">
    <property type="term" value="C:cytoplasm"/>
    <property type="evidence" value="ECO:0007669"/>
    <property type="project" value="UniProtKB-SubCell"/>
</dbReference>
<dbReference type="InterPro" id="IPR002398">
    <property type="entry name" value="Pept_C14"/>
</dbReference>
<dbReference type="InterPro" id="IPR033139">
    <property type="entry name" value="Caspase_cys_AS"/>
</dbReference>
<feature type="domain" description="Caspase family p20" evidence="15">
    <location>
        <begin position="297"/>
        <end position="419"/>
    </location>
</feature>
<dbReference type="SUPFAM" id="SSF52129">
    <property type="entry name" value="Caspase-like"/>
    <property type="match status" value="2"/>
</dbReference>
<keyword evidence="7" id="KW-0788">Thiol protease</keyword>
<dbReference type="PROSITE" id="PS50207">
    <property type="entry name" value="CASPASE_P10"/>
    <property type="match status" value="2"/>
</dbReference>
<dbReference type="PROSITE" id="PS50208">
    <property type="entry name" value="CASPASE_P20"/>
    <property type="match status" value="2"/>
</dbReference>
<dbReference type="Proteomes" id="UP001152803">
    <property type="component" value="Unassembled WGS sequence"/>
</dbReference>
<evidence type="ECO:0000256" key="6">
    <source>
        <dbReference type="ARBA" id="ARBA00022801"/>
    </source>
</evidence>
<organism evidence="16 17">
    <name type="scientific">Conger conger</name>
    <name type="common">Conger eel</name>
    <name type="synonym">Muraena conger</name>
    <dbReference type="NCBI Taxonomy" id="82655"/>
    <lineage>
        <taxon>Eukaryota</taxon>
        <taxon>Metazoa</taxon>
        <taxon>Chordata</taxon>
        <taxon>Craniata</taxon>
        <taxon>Vertebrata</taxon>
        <taxon>Euteleostomi</taxon>
        <taxon>Actinopterygii</taxon>
        <taxon>Neopterygii</taxon>
        <taxon>Teleostei</taxon>
        <taxon>Anguilliformes</taxon>
        <taxon>Congridae</taxon>
        <taxon>Conger</taxon>
    </lineage>
</organism>
<evidence type="ECO:0000256" key="7">
    <source>
        <dbReference type="ARBA" id="ARBA00022807"/>
    </source>
</evidence>
<dbReference type="InterPro" id="IPR011600">
    <property type="entry name" value="Pept_C14_caspase"/>
</dbReference>
<dbReference type="CDD" id="cd00032">
    <property type="entry name" value="CASc"/>
    <property type="match status" value="2"/>
</dbReference>
<keyword evidence="3" id="KW-0963">Cytoplasm</keyword>
<dbReference type="PROSITE" id="PS01122">
    <property type="entry name" value="CASPASE_CYS"/>
    <property type="match status" value="1"/>
</dbReference>
<keyword evidence="4" id="KW-0645">Protease</keyword>
<keyword evidence="17" id="KW-1185">Reference proteome</keyword>
<evidence type="ECO:0000256" key="13">
    <source>
        <dbReference type="SAM" id="MobiDB-lite"/>
    </source>
</evidence>
<dbReference type="FunFam" id="3.40.50.1460:FF:000024">
    <property type="entry name" value="Caspase 21"/>
    <property type="match status" value="1"/>
</dbReference>
<comment type="catalytic activity">
    <reaction evidence="9">
        <text>Strict requirement for an Asp residue at positions P1 and P4. It has a preferred cleavage sequence of Asp-Xaa-Xaa-Asp-|- with a hydrophobic amino-acid residue at P2 and a hydrophilic amino-acid residue at P3, although Val or Ala are also accepted at this position.</text>
        <dbReference type="EC" id="3.4.22.56"/>
    </reaction>
</comment>
<evidence type="ECO:0000256" key="9">
    <source>
        <dbReference type="ARBA" id="ARBA00036189"/>
    </source>
</evidence>
<feature type="domain" description="Caspase family p10" evidence="14">
    <location>
        <begin position="440"/>
        <end position="526"/>
    </location>
</feature>
<dbReference type="PRINTS" id="PR00376">
    <property type="entry name" value="IL1BCENZYME"/>
</dbReference>
<dbReference type="InterPro" id="IPR029030">
    <property type="entry name" value="Caspase-like_dom_sf"/>
</dbReference>
<dbReference type="GO" id="GO:0043525">
    <property type="term" value="P:positive regulation of neuron apoptotic process"/>
    <property type="evidence" value="ECO:0007669"/>
    <property type="project" value="TreeGrafter"/>
</dbReference>
<reference evidence="16" key="1">
    <citation type="journal article" date="2023" name="Science">
        <title>Genome structures resolve the early diversification of teleost fishes.</title>
        <authorList>
            <person name="Parey E."/>
            <person name="Louis A."/>
            <person name="Montfort J."/>
            <person name="Bouchez O."/>
            <person name="Roques C."/>
            <person name="Iampietro C."/>
            <person name="Lluch J."/>
            <person name="Castinel A."/>
            <person name="Donnadieu C."/>
            <person name="Desvignes T."/>
            <person name="Floi Bucao C."/>
            <person name="Jouanno E."/>
            <person name="Wen M."/>
            <person name="Mejri S."/>
            <person name="Dirks R."/>
            <person name="Jansen H."/>
            <person name="Henkel C."/>
            <person name="Chen W.J."/>
            <person name="Zahm M."/>
            <person name="Cabau C."/>
            <person name="Klopp C."/>
            <person name="Thompson A.W."/>
            <person name="Robinson-Rechavi M."/>
            <person name="Braasch I."/>
            <person name="Lecointre G."/>
            <person name="Bobe J."/>
            <person name="Postlethwait J.H."/>
            <person name="Berthelot C."/>
            <person name="Roest Crollius H."/>
            <person name="Guiguen Y."/>
        </authorList>
    </citation>
    <scope>NUCLEOTIDE SEQUENCE</scope>
    <source>
        <strain evidence="16">Concon-B</strain>
    </source>
</reference>
<dbReference type="GO" id="GO:0030218">
    <property type="term" value="P:erythrocyte differentiation"/>
    <property type="evidence" value="ECO:0007669"/>
    <property type="project" value="TreeGrafter"/>
</dbReference>
<evidence type="ECO:0000256" key="8">
    <source>
        <dbReference type="ARBA" id="ARBA00023145"/>
    </source>
</evidence>
<keyword evidence="5" id="KW-0053">Apoptosis</keyword>
<comment type="caution">
    <text evidence="16">The sequence shown here is derived from an EMBL/GenBank/DDBJ whole genome shotgun (WGS) entry which is preliminary data.</text>
</comment>
<evidence type="ECO:0000259" key="15">
    <source>
        <dbReference type="PROSITE" id="PS50208"/>
    </source>
</evidence>
<dbReference type="GO" id="GO:0004197">
    <property type="term" value="F:cysteine-type endopeptidase activity"/>
    <property type="evidence" value="ECO:0007669"/>
    <property type="project" value="InterPro"/>
</dbReference>
<evidence type="ECO:0000259" key="14">
    <source>
        <dbReference type="PROSITE" id="PS50207"/>
    </source>
</evidence>
<evidence type="ECO:0000313" key="17">
    <source>
        <dbReference type="Proteomes" id="UP001152803"/>
    </source>
</evidence>
<evidence type="ECO:0000256" key="5">
    <source>
        <dbReference type="ARBA" id="ARBA00022703"/>
    </source>
</evidence>
<dbReference type="GO" id="GO:0030182">
    <property type="term" value="P:neuron differentiation"/>
    <property type="evidence" value="ECO:0007669"/>
    <property type="project" value="TreeGrafter"/>
</dbReference>
<dbReference type="GO" id="GO:0031264">
    <property type="term" value="C:death-inducing signaling complex"/>
    <property type="evidence" value="ECO:0007669"/>
    <property type="project" value="TreeGrafter"/>
</dbReference>
<evidence type="ECO:0000256" key="2">
    <source>
        <dbReference type="ARBA" id="ARBA00010134"/>
    </source>
</evidence>
<evidence type="ECO:0000256" key="11">
    <source>
        <dbReference type="ARBA" id="ARBA00039708"/>
    </source>
</evidence>
<feature type="domain" description="Caspase family p10" evidence="14">
    <location>
        <begin position="175"/>
        <end position="237"/>
    </location>
</feature>
<gene>
    <name evidence="16" type="ORF">COCON_G00122840</name>
</gene>